<dbReference type="SUPFAM" id="SSF48452">
    <property type="entry name" value="TPR-like"/>
    <property type="match status" value="1"/>
</dbReference>
<dbReference type="InterPro" id="IPR006675">
    <property type="entry name" value="HDIG_dom"/>
</dbReference>
<sequence length="652" mass="71652">MSQRRVCSEIWSRRNHYLHELPPGQLHLMQLAHQSSTSSGSFDGLDASKASAEDVLKLTQIELGKLDPHSPQRAAALLEVLRANDQLLRSAASIDALLNIAQIYYLLGMPKLGIEPAELAGTAAVLQASRPMQRKALTFEGGMLAECGNTPLALERYSAALVLANQLGDSRAEVALLNNIGLAFIYSALYADAIASLERSLELAGTDPSLAREREGALANIALACIHTEDLARGLRAARASINSGLALDNPGNLFIRVLSERNYVRLLTEVESLERARERCELAKGYARASGLERAELQASMAEGLLEVHSGMLDVGLSRLEGALEKCRPNPQSLRDALVVMVRAYEAAGQPERALDYLNELKAHTQRLQADNALFHHRLHLAKVEADSDSDWGATAGFFRRHERLIEGQQAQQKLLKAQIEQLERLAVTAELRDDSTGEHSYRVGRLAALLAREAGLDEQTCFTIDLAARLHDIGKIGIPDGILLKPGHLNAAEREIMETHTTVGAELLAKSDIPHMQVAEDIARHHHEWWAGGGYPAGISGEAIPIAARVTALADVFDALTHKRPYKEPWPVARALDEIQRLRGSQFDPRLTDIFIGLIHRLQREVGDLDEFLGAAARESSFNQARSRIAETLRRNPERRGYGRGLDPRL</sequence>
<gene>
    <name evidence="4" type="ORF">ACFOEN_13895</name>
</gene>
<evidence type="ECO:0000259" key="2">
    <source>
        <dbReference type="PROSITE" id="PS51831"/>
    </source>
</evidence>
<dbReference type="PANTHER" id="PTHR45228:SF1">
    <property type="entry name" value="CYCLIC DI-GMP PHOSPHODIESTERASE TM_0186"/>
    <property type="match status" value="1"/>
</dbReference>
<dbReference type="PROSITE" id="PS51832">
    <property type="entry name" value="HD_GYP"/>
    <property type="match status" value="1"/>
</dbReference>
<dbReference type="InterPro" id="IPR003607">
    <property type="entry name" value="HD/PDEase_dom"/>
</dbReference>
<keyword evidence="5" id="KW-1185">Reference proteome</keyword>
<dbReference type="InterPro" id="IPR011990">
    <property type="entry name" value="TPR-like_helical_dom_sf"/>
</dbReference>
<protein>
    <submittedName>
        <fullName evidence="4">HD domain-containing phosphohydrolase</fullName>
    </submittedName>
</protein>
<dbReference type="InterPro" id="IPR037522">
    <property type="entry name" value="HD_GYP_dom"/>
</dbReference>
<name>A0ABV7H832_9BURK</name>
<evidence type="ECO:0000256" key="1">
    <source>
        <dbReference type="SAM" id="Coils"/>
    </source>
</evidence>
<dbReference type="Gene3D" id="1.25.40.10">
    <property type="entry name" value="Tetratricopeptide repeat domain"/>
    <property type="match status" value="1"/>
</dbReference>
<proteinExistence type="predicted"/>
<dbReference type="RefSeq" id="WP_414859584.1">
    <property type="nucleotide sequence ID" value="NZ_CP180191.1"/>
</dbReference>
<dbReference type="InterPro" id="IPR006674">
    <property type="entry name" value="HD_domain"/>
</dbReference>
<dbReference type="Pfam" id="PF13487">
    <property type="entry name" value="HD_5"/>
    <property type="match status" value="1"/>
</dbReference>
<evidence type="ECO:0000259" key="3">
    <source>
        <dbReference type="PROSITE" id="PS51832"/>
    </source>
</evidence>
<accession>A0ABV7H832</accession>
<reference evidence="5" key="1">
    <citation type="journal article" date="2019" name="Int. J. Syst. Evol. Microbiol.">
        <title>The Global Catalogue of Microorganisms (GCM) 10K type strain sequencing project: providing services to taxonomists for standard genome sequencing and annotation.</title>
        <authorList>
            <consortium name="The Broad Institute Genomics Platform"/>
            <consortium name="The Broad Institute Genome Sequencing Center for Infectious Disease"/>
            <person name="Wu L."/>
            <person name="Ma J."/>
        </authorList>
    </citation>
    <scope>NUCLEOTIDE SEQUENCE [LARGE SCALE GENOMIC DNA]</scope>
    <source>
        <strain evidence="5">KCTC 52168</strain>
    </source>
</reference>
<feature type="coiled-coil region" evidence="1">
    <location>
        <begin position="407"/>
        <end position="434"/>
    </location>
</feature>
<dbReference type="Gene3D" id="1.10.3210.10">
    <property type="entry name" value="Hypothetical protein af1432"/>
    <property type="match status" value="1"/>
</dbReference>
<dbReference type="NCBIfam" id="TIGR00277">
    <property type="entry name" value="HDIG"/>
    <property type="match status" value="1"/>
</dbReference>
<evidence type="ECO:0000313" key="5">
    <source>
        <dbReference type="Proteomes" id="UP001595556"/>
    </source>
</evidence>
<keyword evidence="1" id="KW-0175">Coiled coil</keyword>
<dbReference type="PANTHER" id="PTHR45228">
    <property type="entry name" value="CYCLIC DI-GMP PHOSPHODIESTERASE TM_0186-RELATED"/>
    <property type="match status" value="1"/>
</dbReference>
<dbReference type="Proteomes" id="UP001595556">
    <property type="component" value="Unassembled WGS sequence"/>
</dbReference>
<feature type="domain" description="HD" evidence="2">
    <location>
        <begin position="438"/>
        <end position="562"/>
    </location>
</feature>
<organism evidence="4 5">
    <name type="scientific">Piscinibacterium candidicorallinum</name>
    <dbReference type="NCBI Taxonomy" id="1793872"/>
    <lineage>
        <taxon>Bacteria</taxon>
        <taxon>Pseudomonadati</taxon>
        <taxon>Pseudomonadota</taxon>
        <taxon>Betaproteobacteria</taxon>
        <taxon>Burkholderiales</taxon>
        <taxon>Piscinibacterium</taxon>
    </lineage>
</organism>
<comment type="caution">
    <text evidence="4">The sequence shown here is derived from an EMBL/GenBank/DDBJ whole genome shotgun (WGS) entry which is preliminary data.</text>
</comment>
<dbReference type="EMBL" id="JBHRTI010000007">
    <property type="protein sequence ID" value="MFC3148719.1"/>
    <property type="molecule type" value="Genomic_DNA"/>
</dbReference>
<evidence type="ECO:0000313" key="4">
    <source>
        <dbReference type="EMBL" id="MFC3148719.1"/>
    </source>
</evidence>
<dbReference type="SMART" id="SM00471">
    <property type="entry name" value="HDc"/>
    <property type="match status" value="1"/>
</dbReference>
<dbReference type="SUPFAM" id="SSF109604">
    <property type="entry name" value="HD-domain/PDEase-like"/>
    <property type="match status" value="1"/>
</dbReference>
<dbReference type="InterPro" id="IPR052020">
    <property type="entry name" value="Cyclic_di-GMP/3'3'-cGAMP_PDE"/>
</dbReference>
<feature type="domain" description="HD-GYP" evidence="3">
    <location>
        <begin position="416"/>
        <end position="613"/>
    </location>
</feature>
<dbReference type="PROSITE" id="PS51831">
    <property type="entry name" value="HD"/>
    <property type="match status" value="1"/>
</dbReference>
<dbReference type="CDD" id="cd00077">
    <property type="entry name" value="HDc"/>
    <property type="match status" value="1"/>
</dbReference>